<evidence type="ECO:0000256" key="2">
    <source>
        <dbReference type="SAM" id="Phobius"/>
    </source>
</evidence>
<evidence type="ECO:0000256" key="1">
    <source>
        <dbReference type="SAM" id="MobiDB-lite"/>
    </source>
</evidence>
<keyword evidence="2" id="KW-1133">Transmembrane helix</keyword>
<evidence type="ECO:0008006" key="5">
    <source>
        <dbReference type="Google" id="ProtNLM"/>
    </source>
</evidence>
<dbReference type="OrthoDB" id="10267127at2759"/>
<dbReference type="PANTHER" id="PTHR40050">
    <property type="entry name" value="INNER SPORE COAT PROTEIN H"/>
    <property type="match status" value="1"/>
</dbReference>
<dbReference type="InterPro" id="IPR014867">
    <property type="entry name" value="Spore_coat_CotH_CotH2/3/7"/>
</dbReference>
<feature type="compositionally biased region" description="Basic and acidic residues" evidence="1">
    <location>
        <begin position="535"/>
        <end position="545"/>
    </location>
</feature>
<dbReference type="AlphaFoldDB" id="A0A9P6G281"/>
<dbReference type="PANTHER" id="PTHR40050:SF1">
    <property type="entry name" value="INNER SPORE COAT PROTEIN H"/>
    <property type="match status" value="1"/>
</dbReference>
<protein>
    <recommendedName>
        <fullName evidence="5">CotH protein</fullName>
    </recommendedName>
</protein>
<comment type="caution">
    <text evidence="3">The sequence shown here is derived from an EMBL/GenBank/DDBJ whole genome shotgun (WGS) entry which is preliminary data.</text>
</comment>
<name>A0A9P6G281_9FUNG</name>
<sequence>TFNVIGYPSVTSGSFGVSIGGTVTKLATTEDTFPVWSGAVRGTTSSVNYQYVELDATGAAIKSENFTRALHKPDATHSYNEFFQRQTTKYVLPHIPYTYLATWPSNTKAFNDDEIATLHLTTDPTQLAQLHSDPMIPVQVRVNFRFISHDTVHSQKNITFQTSGKSSKAFKKQSYKVSFDTDYNQTFFGRPNIKLRAEATDPTMIRERLYIDMLNAVGVPTQQGSYVRLFLNNEFYGLYLMVDDIKKSFIKQTVYGGDATKALGSLLQMNAPTVENSADLTYKGNNGSAYDPEVYAVQNLGANPPDAPLTQLIQFMADLQAFDPISTPDPIAYWNNTRLDLDGFLRNMAMEYLAGAWDNYWFSGSNYFFYFNPTLGAKGKWQWLPTDFDGTFGDGFPTSVLSRYQAYYDFKIDHPLVSKLILNNTQINGLFEQTLREIVGWSFKPEALHARIMTYNQMISDDVRWDYSLVRTGPGNTNNYTIEDFNANLDTIIKDMSYSLKGWITDMSTLVTTQLNFAVQPGLADRVAPPPKPTKNSDKKGDKKGSGSRTSASLLGMTTLVVIASVFMTLLTF</sequence>
<feature type="non-terminal residue" evidence="3">
    <location>
        <position position="1"/>
    </location>
</feature>
<feature type="region of interest" description="Disordered" evidence="1">
    <location>
        <begin position="522"/>
        <end position="550"/>
    </location>
</feature>
<keyword evidence="2" id="KW-0812">Transmembrane</keyword>
<keyword evidence="2" id="KW-0472">Membrane</keyword>
<evidence type="ECO:0000313" key="3">
    <source>
        <dbReference type="EMBL" id="KAF9585674.1"/>
    </source>
</evidence>
<dbReference type="Proteomes" id="UP000780801">
    <property type="component" value="Unassembled WGS sequence"/>
</dbReference>
<organism evidence="3 4">
    <name type="scientific">Lunasporangiospora selenospora</name>
    <dbReference type="NCBI Taxonomy" id="979761"/>
    <lineage>
        <taxon>Eukaryota</taxon>
        <taxon>Fungi</taxon>
        <taxon>Fungi incertae sedis</taxon>
        <taxon>Mucoromycota</taxon>
        <taxon>Mortierellomycotina</taxon>
        <taxon>Mortierellomycetes</taxon>
        <taxon>Mortierellales</taxon>
        <taxon>Mortierellaceae</taxon>
        <taxon>Lunasporangiospora</taxon>
    </lineage>
</organism>
<proteinExistence type="predicted"/>
<dbReference type="Pfam" id="PF08757">
    <property type="entry name" value="CotH"/>
    <property type="match status" value="1"/>
</dbReference>
<feature type="transmembrane region" description="Helical" evidence="2">
    <location>
        <begin position="552"/>
        <end position="571"/>
    </location>
</feature>
<accession>A0A9P6G281</accession>
<dbReference type="EMBL" id="JAABOA010000139">
    <property type="protein sequence ID" value="KAF9585674.1"/>
    <property type="molecule type" value="Genomic_DNA"/>
</dbReference>
<evidence type="ECO:0000313" key="4">
    <source>
        <dbReference type="Proteomes" id="UP000780801"/>
    </source>
</evidence>
<reference evidence="3" key="1">
    <citation type="journal article" date="2020" name="Fungal Divers.">
        <title>Resolving the Mortierellaceae phylogeny through synthesis of multi-gene phylogenetics and phylogenomics.</title>
        <authorList>
            <person name="Vandepol N."/>
            <person name="Liber J."/>
            <person name="Desiro A."/>
            <person name="Na H."/>
            <person name="Kennedy M."/>
            <person name="Barry K."/>
            <person name="Grigoriev I.V."/>
            <person name="Miller A.N."/>
            <person name="O'Donnell K."/>
            <person name="Stajich J.E."/>
            <person name="Bonito G."/>
        </authorList>
    </citation>
    <scope>NUCLEOTIDE SEQUENCE</scope>
    <source>
        <strain evidence="3">KOD1015</strain>
    </source>
</reference>
<keyword evidence="4" id="KW-1185">Reference proteome</keyword>
<gene>
    <name evidence="3" type="ORF">BGW38_001257</name>
</gene>